<reference evidence="1 2" key="1">
    <citation type="submission" date="2019-03" db="EMBL/GenBank/DDBJ databases">
        <title>Genomic Encyclopedia of Archaeal and Bacterial Type Strains, Phase II (KMG-II): from individual species to whole genera.</title>
        <authorList>
            <person name="Goeker M."/>
        </authorList>
    </citation>
    <scope>NUCLEOTIDE SEQUENCE [LARGE SCALE GENOMIC DNA]</scope>
    <source>
        <strain evidence="1 2">DSM 28213</strain>
    </source>
</reference>
<sequence length="180" mass="21213">MVSCINKRQNYEFNFDLEAITTKEDKENLNMTDIVFYYLDKESIYRNSILFSIDKPNSMIHRNILKTVDNEGILDFWIEYNNKKYKIDIGIGDFYALIQGNSFSFKCKMHEIDVNSDLYAFFVSLDELNEKRKIKVLKKELPLMKAYINIDGQISEIRINDKTRGLLVLIPNSERDSIIN</sequence>
<evidence type="ECO:0000313" key="2">
    <source>
        <dbReference type="Proteomes" id="UP000295215"/>
    </source>
</evidence>
<name>A0A4R7EV13_9FLAO</name>
<protein>
    <submittedName>
        <fullName evidence="1">Uncharacterized protein</fullName>
    </submittedName>
</protein>
<dbReference type="AlphaFoldDB" id="A0A4R7EV13"/>
<proteinExistence type="predicted"/>
<keyword evidence="2" id="KW-1185">Reference proteome</keyword>
<comment type="caution">
    <text evidence="1">The sequence shown here is derived from an EMBL/GenBank/DDBJ whole genome shotgun (WGS) entry which is preliminary data.</text>
</comment>
<dbReference type="EMBL" id="SOAG01000023">
    <property type="protein sequence ID" value="TDS55237.1"/>
    <property type="molecule type" value="Genomic_DNA"/>
</dbReference>
<evidence type="ECO:0000313" key="1">
    <source>
        <dbReference type="EMBL" id="TDS55237.1"/>
    </source>
</evidence>
<accession>A0A4R7EV13</accession>
<dbReference type="Proteomes" id="UP000295215">
    <property type="component" value="Unassembled WGS sequence"/>
</dbReference>
<gene>
    <name evidence="1" type="ORF">C8P70_1238</name>
</gene>
<organism evidence="1 2">
    <name type="scientific">Myroides indicus</name>
    <dbReference type="NCBI Taxonomy" id="1323422"/>
    <lineage>
        <taxon>Bacteria</taxon>
        <taxon>Pseudomonadati</taxon>
        <taxon>Bacteroidota</taxon>
        <taxon>Flavobacteriia</taxon>
        <taxon>Flavobacteriales</taxon>
        <taxon>Flavobacteriaceae</taxon>
        <taxon>Myroides</taxon>
    </lineage>
</organism>